<organism evidence="1 2">
    <name type="scientific">Sungouiella intermedia</name>
    <dbReference type="NCBI Taxonomy" id="45354"/>
    <lineage>
        <taxon>Eukaryota</taxon>
        <taxon>Fungi</taxon>
        <taxon>Dikarya</taxon>
        <taxon>Ascomycota</taxon>
        <taxon>Saccharomycotina</taxon>
        <taxon>Pichiomycetes</taxon>
        <taxon>Metschnikowiaceae</taxon>
        <taxon>Sungouiella</taxon>
    </lineage>
</organism>
<name>A0A1L0CYM8_9ASCO</name>
<reference evidence="1 2" key="1">
    <citation type="submission" date="2016-10" db="EMBL/GenBank/DDBJ databases">
        <authorList>
            <person name="de Groot N.N."/>
        </authorList>
    </citation>
    <scope>NUCLEOTIDE SEQUENCE [LARGE SCALE GENOMIC DNA]</scope>
    <source>
        <strain evidence="1 2">CBS 141442</strain>
    </source>
</reference>
<gene>
    <name evidence="1" type="ORF">SAMEA4029010_CIC11G00000002761</name>
</gene>
<dbReference type="AlphaFoldDB" id="A0A1L0CYM8"/>
<accession>A0A1L0CYM8</accession>
<evidence type="ECO:0000313" key="1">
    <source>
        <dbReference type="EMBL" id="SGZ49289.1"/>
    </source>
</evidence>
<sequence>MAAPMLKWFGQINFEEHEDYGRFETADLVGTSEIRLTSKTPAPIGSDALILPWINILLALLVH</sequence>
<keyword evidence="2" id="KW-1185">Reference proteome</keyword>
<protein>
    <submittedName>
        <fullName evidence="1">CIC11C00000002761</fullName>
    </submittedName>
</protein>
<dbReference type="Proteomes" id="UP000182334">
    <property type="component" value="Chromosome II"/>
</dbReference>
<dbReference type="EMBL" id="LT635757">
    <property type="protein sequence ID" value="SGZ49289.1"/>
    <property type="molecule type" value="Genomic_DNA"/>
</dbReference>
<proteinExistence type="predicted"/>
<evidence type="ECO:0000313" key="2">
    <source>
        <dbReference type="Proteomes" id="UP000182334"/>
    </source>
</evidence>